<evidence type="ECO:0000313" key="3">
    <source>
        <dbReference type="Proteomes" id="UP001177140"/>
    </source>
</evidence>
<proteinExistence type="predicted"/>
<reference evidence="2" key="1">
    <citation type="submission" date="2022-03" db="EMBL/GenBank/DDBJ databases">
        <title>A functionally conserved STORR gene fusion in Papaver species that diverged 16.8 million years ago.</title>
        <authorList>
            <person name="Catania T."/>
        </authorList>
    </citation>
    <scope>NUCLEOTIDE SEQUENCE</scope>
    <source>
        <strain evidence="2">S-191538</strain>
    </source>
</reference>
<evidence type="ECO:0000256" key="1">
    <source>
        <dbReference type="SAM" id="MobiDB-lite"/>
    </source>
</evidence>
<feature type="region of interest" description="Disordered" evidence="1">
    <location>
        <begin position="109"/>
        <end position="129"/>
    </location>
</feature>
<evidence type="ECO:0000313" key="2">
    <source>
        <dbReference type="EMBL" id="MCL7027437.1"/>
    </source>
</evidence>
<sequence>METRVLPKHHKSLYHYRVSPLPFPFSLFPFSFRTEQHSPRLLEKASKKGETSKNPRRLQFEDVVVDEELLNQPSTQSTRFVVTNYDDDEEEEVNLTNADMDECHPVDCPLPRYVSSEDEGYSSTKNTVG</sequence>
<accession>A0AA41V0V0</accession>
<comment type="caution">
    <text evidence="2">The sequence shown here is derived from an EMBL/GenBank/DDBJ whole genome shotgun (WGS) entry which is preliminary data.</text>
</comment>
<feature type="non-terminal residue" evidence="2">
    <location>
        <position position="1"/>
    </location>
</feature>
<dbReference type="AlphaFoldDB" id="A0AA41V0V0"/>
<keyword evidence="3" id="KW-1185">Reference proteome</keyword>
<dbReference type="EMBL" id="JAJJMA010068267">
    <property type="protein sequence ID" value="MCL7027437.1"/>
    <property type="molecule type" value="Genomic_DNA"/>
</dbReference>
<dbReference type="Proteomes" id="UP001177140">
    <property type="component" value="Unassembled WGS sequence"/>
</dbReference>
<gene>
    <name evidence="2" type="ORF">MKW94_021116</name>
</gene>
<name>A0AA41V0V0_PAPNU</name>
<protein>
    <submittedName>
        <fullName evidence="2">Uncharacterized protein</fullName>
    </submittedName>
</protein>
<organism evidence="2 3">
    <name type="scientific">Papaver nudicaule</name>
    <name type="common">Iceland poppy</name>
    <dbReference type="NCBI Taxonomy" id="74823"/>
    <lineage>
        <taxon>Eukaryota</taxon>
        <taxon>Viridiplantae</taxon>
        <taxon>Streptophyta</taxon>
        <taxon>Embryophyta</taxon>
        <taxon>Tracheophyta</taxon>
        <taxon>Spermatophyta</taxon>
        <taxon>Magnoliopsida</taxon>
        <taxon>Ranunculales</taxon>
        <taxon>Papaveraceae</taxon>
        <taxon>Papaveroideae</taxon>
        <taxon>Papaver</taxon>
    </lineage>
</organism>